<feature type="compositionally biased region" description="Polar residues" evidence="1">
    <location>
        <begin position="59"/>
        <end position="76"/>
    </location>
</feature>
<sequence length="85" mass="9168">MKTSPTHLPEVMASLTSYKTSKDSSTPSSGSTEPFSRASLNKSLSKDKTYESSPDEMRTNSPDSDQMTSLASTSILLTKEDVSQS</sequence>
<evidence type="ECO:0000313" key="3">
    <source>
        <dbReference type="Proteomes" id="UP000774326"/>
    </source>
</evidence>
<protein>
    <submittedName>
        <fullName evidence="2">Uncharacterized protein</fullName>
    </submittedName>
</protein>
<dbReference type="OrthoDB" id="10504719at2759"/>
<name>A0A9P8Q0S8_WICPI</name>
<keyword evidence="3" id="KW-1185">Reference proteome</keyword>
<feature type="region of interest" description="Disordered" evidence="1">
    <location>
        <begin position="16"/>
        <end position="85"/>
    </location>
</feature>
<dbReference type="AlphaFoldDB" id="A0A9P8Q0S8"/>
<comment type="caution">
    <text evidence="2">The sequence shown here is derived from an EMBL/GenBank/DDBJ whole genome shotgun (WGS) entry which is preliminary data.</text>
</comment>
<reference evidence="2" key="1">
    <citation type="journal article" date="2021" name="Open Biol.">
        <title>Shared evolutionary footprints suggest mitochondrial oxidative damage underlies multiple complex I losses in fungi.</title>
        <authorList>
            <person name="Schikora-Tamarit M.A."/>
            <person name="Marcet-Houben M."/>
            <person name="Nosek J."/>
            <person name="Gabaldon T."/>
        </authorList>
    </citation>
    <scope>NUCLEOTIDE SEQUENCE</scope>
    <source>
        <strain evidence="2">CBS2887</strain>
    </source>
</reference>
<evidence type="ECO:0000313" key="2">
    <source>
        <dbReference type="EMBL" id="KAH3681926.1"/>
    </source>
</evidence>
<accession>A0A9P8Q0S8</accession>
<dbReference type="EMBL" id="JAEUBG010004155">
    <property type="protein sequence ID" value="KAH3681926.1"/>
    <property type="molecule type" value="Genomic_DNA"/>
</dbReference>
<feature type="compositionally biased region" description="Low complexity" evidence="1">
    <location>
        <begin position="16"/>
        <end position="36"/>
    </location>
</feature>
<dbReference type="Proteomes" id="UP000774326">
    <property type="component" value="Unassembled WGS sequence"/>
</dbReference>
<gene>
    <name evidence="2" type="ORF">WICPIJ_007122</name>
</gene>
<proteinExistence type="predicted"/>
<organism evidence="2 3">
    <name type="scientific">Wickerhamomyces pijperi</name>
    <name type="common">Yeast</name>
    <name type="synonym">Pichia pijperi</name>
    <dbReference type="NCBI Taxonomy" id="599730"/>
    <lineage>
        <taxon>Eukaryota</taxon>
        <taxon>Fungi</taxon>
        <taxon>Dikarya</taxon>
        <taxon>Ascomycota</taxon>
        <taxon>Saccharomycotina</taxon>
        <taxon>Saccharomycetes</taxon>
        <taxon>Phaffomycetales</taxon>
        <taxon>Wickerhamomycetaceae</taxon>
        <taxon>Wickerhamomyces</taxon>
    </lineage>
</organism>
<feature type="compositionally biased region" description="Basic and acidic residues" evidence="1">
    <location>
        <begin position="44"/>
        <end position="58"/>
    </location>
</feature>
<reference evidence="2" key="2">
    <citation type="submission" date="2021-01" db="EMBL/GenBank/DDBJ databases">
        <authorList>
            <person name="Schikora-Tamarit M.A."/>
        </authorList>
    </citation>
    <scope>NUCLEOTIDE SEQUENCE</scope>
    <source>
        <strain evidence="2">CBS2887</strain>
    </source>
</reference>
<evidence type="ECO:0000256" key="1">
    <source>
        <dbReference type="SAM" id="MobiDB-lite"/>
    </source>
</evidence>